<evidence type="ECO:0000313" key="1">
    <source>
        <dbReference type="EMBL" id="KAI4295479.1"/>
    </source>
</evidence>
<dbReference type="EMBL" id="CM039439">
    <property type="protein sequence ID" value="KAI4295479.1"/>
    <property type="molecule type" value="Genomic_DNA"/>
</dbReference>
<organism evidence="1 2">
    <name type="scientific">Bauhinia variegata</name>
    <name type="common">Purple orchid tree</name>
    <name type="synonym">Phanera variegata</name>
    <dbReference type="NCBI Taxonomy" id="167791"/>
    <lineage>
        <taxon>Eukaryota</taxon>
        <taxon>Viridiplantae</taxon>
        <taxon>Streptophyta</taxon>
        <taxon>Embryophyta</taxon>
        <taxon>Tracheophyta</taxon>
        <taxon>Spermatophyta</taxon>
        <taxon>Magnoliopsida</taxon>
        <taxon>eudicotyledons</taxon>
        <taxon>Gunneridae</taxon>
        <taxon>Pentapetalae</taxon>
        <taxon>rosids</taxon>
        <taxon>fabids</taxon>
        <taxon>Fabales</taxon>
        <taxon>Fabaceae</taxon>
        <taxon>Cercidoideae</taxon>
        <taxon>Cercideae</taxon>
        <taxon>Bauhiniinae</taxon>
        <taxon>Bauhinia</taxon>
    </lineage>
</organism>
<dbReference type="Proteomes" id="UP000828941">
    <property type="component" value="Chromosome 14"/>
</dbReference>
<accession>A0ACB9KE80</accession>
<keyword evidence="2" id="KW-1185">Reference proteome</keyword>
<protein>
    <submittedName>
        <fullName evidence="1">Uncharacterized protein</fullName>
    </submittedName>
</protein>
<evidence type="ECO:0000313" key="2">
    <source>
        <dbReference type="Proteomes" id="UP000828941"/>
    </source>
</evidence>
<sequence length="134" mass="14804">MKLRRALTTTDKLRSTESGLLVLILSPPPPGSERRALTTTTQVPCIVATATGSSSAAILTALFRFLWRQQARLSCFGVAIEVLAYSVCILCSPTCRTSTNAQLPCDAHSWLKLSFSTFEIVKLFSFFFKKKKLQ</sequence>
<reference evidence="1 2" key="1">
    <citation type="journal article" date="2022" name="DNA Res.">
        <title>Chromosomal-level genome assembly of the orchid tree Bauhinia variegata (Leguminosae; Cercidoideae) supports the allotetraploid origin hypothesis of Bauhinia.</title>
        <authorList>
            <person name="Zhong Y."/>
            <person name="Chen Y."/>
            <person name="Zheng D."/>
            <person name="Pang J."/>
            <person name="Liu Y."/>
            <person name="Luo S."/>
            <person name="Meng S."/>
            <person name="Qian L."/>
            <person name="Wei D."/>
            <person name="Dai S."/>
            <person name="Zhou R."/>
        </authorList>
    </citation>
    <scope>NUCLEOTIDE SEQUENCE [LARGE SCALE GENOMIC DNA]</scope>
    <source>
        <strain evidence="1">BV-YZ2020</strain>
    </source>
</reference>
<name>A0ACB9KE80_BAUVA</name>
<proteinExistence type="predicted"/>
<comment type="caution">
    <text evidence="1">The sequence shown here is derived from an EMBL/GenBank/DDBJ whole genome shotgun (WGS) entry which is preliminary data.</text>
</comment>
<gene>
    <name evidence="1" type="ORF">L6164_035524</name>
</gene>